<sequence>MLWQHVLSLSVFTSYFLAIIGLFSLITYALATSKGKPGALKVATFTGLTIASFAHTWYFMFQYMQWSFAHYLSTHQDLNSEEFIYRLASWLYDTSLFEEAWSYVVFHPLNWWWSEQLCLFTAGAWTVFIAIEGTRRKVRHVWAYMLLGQIVAISVASNLFCLALILSPESTTKNSKNSKAKPRQIHAGPKLWISVLLSLITVAYTPYSTEKTFLPNLLVMHGLLFIPLVSLTDAPSPYSIATRSLYRLIHIASVLIHLRTVVGAVFFLNYATHNAPKQPLIAAWLVLHSNPAQSSIGWDVVWTTISFITWTFMAGKSGPDALGIFSKLYLLCATPVASIGVTAPYVLQPKAKSAPPASAKQD</sequence>
<dbReference type="EMBL" id="MU155347">
    <property type="protein sequence ID" value="KAF9475107.1"/>
    <property type="molecule type" value="Genomic_DNA"/>
</dbReference>
<comment type="caution">
    <text evidence="2">The sequence shown here is derived from an EMBL/GenBank/DDBJ whole genome shotgun (WGS) entry which is preliminary data.</text>
</comment>
<reference evidence="2" key="1">
    <citation type="submission" date="2020-11" db="EMBL/GenBank/DDBJ databases">
        <authorList>
            <consortium name="DOE Joint Genome Institute"/>
            <person name="Ahrendt S."/>
            <person name="Riley R."/>
            <person name="Andreopoulos W."/>
            <person name="Labutti K."/>
            <person name="Pangilinan J."/>
            <person name="Ruiz-Duenas F.J."/>
            <person name="Barrasa J.M."/>
            <person name="Sanchez-Garcia M."/>
            <person name="Camarero S."/>
            <person name="Miyauchi S."/>
            <person name="Serrano A."/>
            <person name="Linde D."/>
            <person name="Babiker R."/>
            <person name="Drula E."/>
            <person name="Ayuso-Fernandez I."/>
            <person name="Pacheco R."/>
            <person name="Padilla G."/>
            <person name="Ferreira P."/>
            <person name="Barriuso J."/>
            <person name="Kellner H."/>
            <person name="Castanera R."/>
            <person name="Alfaro M."/>
            <person name="Ramirez L."/>
            <person name="Pisabarro A.G."/>
            <person name="Kuo A."/>
            <person name="Tritt A."/>
            <person name="Lipzen A."/>
            <person name="He G."/>
            <person name="Yan M."/>
            <person name="Ng V."/>
            <person name="Cullen D."/>
            <person name="Martin F."/>
            <person name="Rosso M.-N."/>
            <person name="Henrissat B."/>
            <person name="Hibbett D."/>
            <person name="Martinez A.T."/>
            <person name="Grigoriev I.V."/>
        </authorList>
    </citation>
    <scope>NUCLEOTIDE SEQUENCE</scope>
    <source>
        <strain evidence="2">CIRM-BRFM 674</strain>
    </source>
</reference>
<feature type="transmembrane region" description="Helical" evidence="1">
    <location>
        <begin position="42"/>
        <end position="61"/>
    </location>
</feature>
<dbReference type="Proteomes" id="UP000807469">
    <property type="component" value="Unassembled WGS sequence"/>
</dbReference>
<keyword evidence="1" id="KW-0812">Transmembrane</keyword>
<dbReference type="OrthoDB" id="2126185at2759"/>
<feature type="transmembrane region" description="Helical" evidence="1">
    <location>
        <begin position="141"/>
        <end position="166"/>
    </location>
</feature>
<feature type="transmembrane region" description="Helical" evidence="1">
    <location>
        <begin position="187"/>
        <end position="207"/>
    </location>
</feature>
<name>A0A9P5YT61_9AGAR</name>
<dbReference type="AlphaFoldDB" id="A0A9P5YT61"/>
<feature type="transmembrane region" description="Helical" evidence="1">
    <location>
        <begin position="213"/>
        <end position="232"/>
    </location>
</feature>
<evidence type="ECO:0000256" key="1">
    <source>
        <dbReference type="SAM" id="Phobius"/>
    </source>
</evidence>
<dbReference type="Pfam" id="PF11196">
    <property type="entry name" value="DUF2834"/>
    <property type="match status" value="1"/>
</dbReference>
<feature type="transmembrane region" description="Helical" evidence="1">
    <location>
        <begin position="6"/>
        <end position="30"/>
    </location>
</feature>
<keyword evidence="1" id="KW-1133">Transmembrane helix</keyword>
<evidence type="ECO:0000313" key="3">
    <source>
        <dbReference type="Proteomes" id="UP000807469"/>
    </source>
</evidence>
<feature type="transmembrane region" description="Helical" evidence="1">
    <location>
        <begin position="244"/>
        <end position="268"/>
    </location>
</feature>
<organism evidence="2 3">
    <name type="scientific">Pholiota conissans</name>
    <dbReference type="NCBI Taxonomy" id="109636"/>
    <lineage>
        <taxon>Eukaryota</taxon>
        <taxon>Fungi</taxon>
        <taxon>Dikarya</taxon>
        <taxon>Basidiomycota</taxon>
        <taxon>Agaricomycotina</taxon>
        <taxon>Agaricomycetes</taxon>
        <taxon>Agaricomycetidae</taxon>
        <taxon>Agaricales</taxon>
        <taxon>Agaricineae</taxon>
        <taxon>Strophariaceae</taxon>
        <taxon>Pholiota</taxon>
    </lineage>
</organism>
<dbReference type="InterPro" id="IPR021362">
    <property type="entry name" value="DUF2834"/>
</dbReference>
<gene>
    <name evidence="2" type="ORF">BDN70DRAFT_884113</name>
</gene>
<accession>A0A9P5YT61</accession>
<protein>
    <submittedName>
        <fullName evidence="2">Uncharacterized protein</fullName>
    </submittedName>
</protein>
<keyword evidence="1" id="KW-0472">Membrane</keyword>
<keyword evidence="3" id="KW-1185">Reference proteome</keyword>
<proteinExistence type="predicted"/>
<evidence type="ECO:0000313" key="2">
    <source>
        <dbReference type="EMBL" id="KAF9475107.1"/>
    </source>
</evidence>